<dbReference type="InterPro" id="IPR038633">
    <property type="entry name" value="Rpn13/ADRM1_Pru_sf"/>
</dbReference>
<name>A0A4P9YCJ2_ROZAC</name>
<dbReference type="GO" id="GO:0070628">
    <property type="term" value="F:proteasome binding"/>
    <property type="evidence" value="ECO:0007669"/>
    <property type="project" value="TreeGrafter"/>
</dbReference>
<sequence>MSSIFAAPVAATTSSDRIEFKAGKLSQQGRLVVPDPRKGLISVKISDDGLLHLMWIDRRTNMTEDDLIVFPDEAELVHVPQCTTGRVFVLKYKTSSQRFFIWMQDSNDKNDSDIVKRVNVMINNPPSASHNSTNVFGGSIGSQNQNEMLSAMLRGSGLGGNQNNSSGSSQTTTNQSTNFDTVISSITNPSKCYNEYKPRCRYASFTRSCSQPLAKYAIFGALATRR</sequence>
<dbReference type="FunFam" id="2.30.29.70:FF:000001">
    <property type="entry name" value="Proteasomal ubiquitin receptor ADRM1"/>
    <property type="match status" value="1"/>
</dbReference>
<evidence type="ECO:0000256" key="4">
    <source>
        <dbReference type="ARBA" id="ARBA00022942"/>
    </source>
</evidence>
<dbReference type="InterPro" id="IPR006773">
    <property type="entry name" value="Rpn13/ADRM1"/>
</dbReference>
<dbReference type="GO" id="GO:0005634">
    <property type="term" value="C:nucleus"/>
    <property type="evidence" value="ECO:0007669"/>
    <property type="project" value="UniProtKB-SubCell"/>
</dbReference>
<evidence type="ECO:0000256" key="2">
    <source>
        <dbReference type="ARBA" id="ARBA00004496"/>
    </source>
</evidence>
<dbReference type="Pfam" id="PF04683">
    <property type="entry name" value="Rpn13_ADRM1_Pru"/>
    <property type="match status" value="1"/>
</dbReference>
<feature type="region of interest" description="Disordered" evidence="6">
    <location>
        <begin position="153"/>
        <end position="179"/>
    </location>
</feature>
<evidence type="ECO:0000256" key="5">
    <source>
        <dbReference type="ARBA" id="ARBA00023242"/>
    </source>
</evidence>
<keyword evidence="4" id="KW-0647">Proteasome</keyword>
<dbReference type="PANTHER" id="PTHR12225">
    <property type="entry name" value="ADHESION REGULATING MOLECULE 1 110 KDA CELL MEMBRANE GLYCOPROTEIN"/>
    <property type="match status" value="1"/>
</dbReference>
<reference evidence="9" key="1">
    <citation type="journal article" date="2018" name="Nat. Microbiol.">
        <title>Leveraging single-cell genomics to expand the fungal tree of life.</title>
        <authorList>
            <person name="Ahrendt S.R."/>
            <person name="Quandt C.A."/>
            <person name="Ciobanu D."/>
            <person name="Clum A."/>
            <person name="Salamov A."/>
            <person name="Andreopoulos B."/>
            <person name="Cheng J.F."/>
            <person name="Woyke T."/>
            <person name="Pelin A."/>
            <person name="Henrissat B."/>
            <person name="Reynolds N.K."/>
            <person name="Benny G.L."/>
            <person name="Smith M.E."/>
            <person name="James T.Y."/>
            <person name="Grigoriev I.V."/>
        </authorList>
    </citation>
    <scope>NUCLEOTIDE SEQUENCE [LARGE SCALE GENOMIC DNA]</scope>
    <source>
        <strain evidence="9">CSF55</strain>
    </source>
</reference>
<dbReference type="GO" id="GO:0061133">
    <property type="term" value="F:endopeptidase activator activity"/>
    <property type="evidence" value="ECO:0007669"/>
    <property type="project" value="TreeGrafter"/>
</dbReference>
<dbReference type="GO" id="GO:0005737">
    <property type="term" value="C:cytoplasm"/>
    <property type="evidence" value="ECO:0007669"/>
    <property type="project" value="UniProtKB-SubCell"/>
</dbReference>
<dbReference type="EMBL" id="ML006063">
    <property type="protein sequence ID" value="RKP17037.1"/>
    <property type="molecule type" value="Genomic_DNA"/>
</dbReference>
<dbReference type="InterPro" id="IPR044868">
    <property type="entry name" value="Rpn13/ADRM1_Pru"/>
</dbReference>
<feature type="domain" description="Pru" evidence="7">
    <location>
        <begin position="12"/>
        <end position="125"/>
    </location>
</feature>
<dbReference type="AlphaFoldDB" id="A0A4P9YCJ2"/>
<organism evidence="8 9">
    <name type="scientific">Rozella allomycis (strain CSF55)</name>
    <dbReference type="NCBI Taxonomy" id="988480"/>
    <lineage>
        <taxon>Eukaryota</taxon>
        <taxon>Fungi</taxon>
        <taxon>Fungi incertae sedis</taxon>
        <taxon>Cryptomycota</taxon>
        <taxon>Cryptomycota incertae sedis</taxon>
        <taxon>Rozella</taxon>
    </lineage>
</organism>
<proteinExistence type="predicted"/>
<comment type="subcellular location">
    <subcellularLocation>
        <location evidence="2">Cytoplasm</location>
    </subcellularLocation>
    <subcellularLocation>
        <location evidence="1">Nucleus</location>
    </subcellularLocation>
</comment>
<evidence type="ECO:0000259" key="7">
    <source>
        <dbReference type="PROSITE" id="PS51917"/>
    </source>
</evidence>
<dbReference type="PANTHER" id="PTHR12225:SF0">
    <property type="entry name" value="PROTEASOMAL UBIQUITIN RECEPTOR ADRM1"/>
    <property type="match status" value="1"/>
</dbReference>
<gene>
    <name evidence="8" type="ORF">ROZALSC1DRAFT_16842</name>
</gene>
<protein>
    <recommendedName>
        <fullName evidence="7">Pru domain-containing protein</fullName>
    </recommendedName>
</protein>
<dbReference type="Gene3D" id="2.30.29.70">
    <property type="entry name" value="Proteasomal ubiquitin receptor Rpn13/ADRM1"/>
    <property type="match status" value="1"/>
</dbReference>
<evidence type="ECO:0000256" key="6">
    <source>
        <dbReference type="SAM" id="MobiDB-lite"/>
    </source>
</evidence>
<evidence type="ECO:0000256" key="3">
    <source>
        <dbReference type="ARBA" id="ARBA00022490"/>
    </source>
</evidence>
<dbReference type="CDD" id="cd13314">
    <property type="entry name" value="PH_Rpn13"/>
    <property type="match status" value="1"/>
</dbReference>
<keyword evidence="3" id="KW-0963">Cytoplasm</keyword>
<feature type="compositionally biased region" description="Low complexity" evidence="6">
    <location>
        <begin position="161"/>
        <end position="178"/>
    </location>
</feature>
<dbReference type="GO" id="GO:0008541">
    <property type="term" value="C:proteasome regulatory particle, lid subcomplex"/>
    <property type="evidence" value="ECO:0007669"/>
    <property type="project" value="TreeGrafter"/>
</dbReference>
<accession>A0A4P9YCJ2</accession>
<keyword evidence="5" id="KW-0539">Nucleus</keyword>
<evidence type="ECO:0000313" key="8">
    <source>
        <dbReference type="EMBL" id="RKP17037.1"/>
    </source>
</evidence>
<evidence type="ECO:0000313" key="9">
    <source>
        <dbReference type="Proteomes" id="UP000281549"/>
    </source>
</evidence>
<evidence type="ECO:0000256" key="1">
    <source>
        <dbReference type="ARBA" id="ARBA00004123"/>
    </source>
</evidence>
<dbReference type="PROSITE" id="PS51917">
    <property type="entry name" value="PRU"/>
    <property type="match status" value="1"/>
</dbReference>
<dbReference type="Proteomes" id="UP000281549">
    <property type="component" value="Unassembled WGS sequence"/>
</dbReference>